<protein>
    <submittedName>
        <fullName evidence="2">Alkylhydroperoxidase AhpD family core domain-containing protein</fullName>
    </submittedName>
</protein>
<dbReference type="FunCoup" id="A0A1H9EN31">
    <property type="interactions" value="13"/>
</dbReference>
<reference evidence="3" key="1">
    <citation type="submission" date="2016-10" db="EMBL/GenBank/DDBJ databases">
        <authorList>
            <person name="Varghese N."/>
            <person name="Submissions S."/>
        </authorList>
    </citation>
    <scope>NUCLEOTIDE SEQUENCE [LARGE SCALE GENOMIC DNA]</scope>
    <source>
        <strain evidence="3">DSM 24740</strain>
    </source>
</reference>
<dbReference type="InterPro" id="IPR003779">
    <property type="entry name" value="CMD-like"/>
</dbReference>
<accession>A0A1H9EN31</accession>
<dbReference type="InParanoid" id="A0A1H9EN31"/>
<evidence type="ECO:0000313" key="3">
    <source>
        <dbReference type="Proteomes" id="UP000199021"/>
    </source>
</evidence>
<keyword evidence="2" id="KW-0560">Oxidoreductase</keyword>
<feature type="domain" description="Carboxymuconolactone decarboxylase-like" evidence="1">
    <location>
        <begin position="26"/>
        <end position="105"/>
    </location>
</feature>
<dbReference type="InterPro" id="IPR004675">
    <property type="entry name" value="AhpD_core"/>
</dbReference>
<organism evidence="2 3">
    <name type="scientific">Neolewinella agarilytica</name>
    <dbReference type="NCBI Taxonomy" id="478744"/>
    <lineage>
        <taxon>Bacteria</taxon>
        <taxon>Pseudomonadati</taxon>
        <taxon>Bacteroidota</taxon>
        <taxon>Saprospiria</taxon>
        <taxon>Saprospirales</taxon>
        <taxon>Lewinellaceae</taxon>
        <taxon>Neolewinella</taxon>
    </lineage>
</organism>
<sequence length="117" mass="12398">MQNFPARYAELKKSMAQLGKDIPATMGSFGDLHRNSMVTGALSSKHKELIALGIAITVRCDGCITYHVHDALKAGASANEILETIGVAVLMGGGPSMMYGCDAVEALKQFQEARQAA</sequence>
<dbReference type="InterPro" id="IPR029032">
    <property type="entry name" value="AhpD-like"/>
</dbReference>
<dbReference type="STRING" id="478744.SAMN05444359_107141"/>
<keyword evidence="2" id="KW-0575">Peroxidase</keyword>
<dbReference type="RefSeq" id="WP_217642136.1">
    <property type="nucleotide sequence ID" value="NZ_FOFB01000007.1"/>
</dbReference>
<dbReference type="NCBIfam" id="TIGR00778">
    <property type="entry name" value="ahpD_dom"/>
    <property type="match status" value="1"/>
</dbReference>
<evidence type="ECO:0000313" key="2">
    <source>
        <dbReference type="EMBL" id="SEQ27166.1"/>
    </source>
</evidence>
<dbReference type="Proteomes" id="UP000199021">
    <property type="component" value="Unassembled WGS sequence"/>
</dbReference>
<dbReference type="SUPFAM" id="SSF69118">
    <property type="entry name" value="AhpD-like"/>
    <property type="match status" value="1"/>
</dbReference>
<proteinExistence type="predicted"/>
<dbReference type="PANTHER" id="PTHR33930:SF2">
    <property type="entry name" value="BLR3452 PROTEIN"/>
    <property type="match status" value="1"/>
</dbReference>
<dbReference type="Pfam" id="PF02627">
    <property type="entry name" value="CMD"/>
    <property type="match status" value="1"/>
</dbReference>
<name>A0A1H9EN31_9BACT</name>
<dbReference type="GO" id="GO:0051920">
    <property type="term" value="F:peroxiredoxin activity"/>
    <property type="evidence" value="ECO:0007669"/>
    <property type="project" value="InterPro"/>
</dbReference>
<evidence type="ECO:0000259" key="1">
    <source>
        <dbReference type="Pfam" id="PF02627"/>
    </source>
</evidence>
<gene>
    <name evidence="2" type="ORF">SAMN05444359_107141</name>
</gene>
<dbReference type="EMBL" id="FOFB01000007">
    <property type="protein sequence ID" value="SEQ27166.1"/>
    <property type="molecule type" value="Genomic_DNA"/>
</dbReference>
<keyword evidence="3" id="KW-1185">Reference proteome</keyword>
<dbReference type="AlphaFoldDB" id="A0A1H9EN31"/>
<dbReference type="Gene3D" id="1.20.1290.10">
    <property type="entry name" value="AhpD-like"/>
    <property type="match status" value="1"/>
</dbReference>
<dbReference type="PANTHER" id="PTHR33930">
    <property type="entry name" value="ALKYL HYDROPEROXIDE REDUCTASE AHPD"/>
    <property type="match status" value="1"/>
</dbReference>